<evidence type="ECO:0000313" key="3">
    <source>
        <dbReference type="EMBL" id="SIA15583.1"/>
    </source>
</evidence>
<dbReference type="EMBL" id="FSHM01000001">
    <property type="protein sequence ID" value="SIA15583.1"/>
    <property type="molecule type" value="Genomic_DNA"/>
</dbReference>
<name>A0A1N4U218_9MYCO</name>
<feature type="domain" description="DUF1989" evidence="2">
    <location>
        <begin position="5"/>
        <end position="167"/>
    </location>
</feature>
<dbReference type="PANTHER" id="PTHR31527">
    <property type="entry name" value="RE64534P"/>
    <property type="match status" value="1"/>
</dbReference>
<comment type="caution">
    <text evidence="3">The sequence shown here is derived from an EMBL/GenBank/DDBJ whole genome shotgun (WGS) entry which is preliminary data.</text>
</comment>
<dbReference type="GeneID" id="93381296"/>
<dbReference type="AlphaFoldDB" id="A0A1N4U218"/>
<accession>A0A1N4U218</accession>
<dbReference type="InterPro" id="IPR018959">
    <property type="entry name" value="DUF1989"/>
</dbReference>
<evidence type="ECO:0000313" key="4">
    <source>
        <dbReference type="EMBL" id="SIL86232.1"/>
    </source>
</evidence>
<evidence type="ECO:0000259" key="2">
    <source>
        <dbReference type="Pfam" id="PF09347"/>
    </source>
</evidence>
<protein>
    <submittedName>
        <fullName evidence="3">Glycine cleavage T protein (Aminomethyl transferase)</fullName>
    </submittedName>
</protein>
<sequence length="198" mass="21374">MTVVEVPGGYGSAMTVDAGSLIKIVNPAGTQVVDFWAHQRADLSEHLGLGQCREVLERIYFRTGDTLISNRYNAMLTVMADDTGILHDTLIAPCSRAMYGFLGLDPDHRSCTSNYHEALPERAAADPPQPWNLFMTAQVRTDGAIQYARPPMQPGMSVTLKALTDLVIVVSACPDDHYPTNGGDGSPRPVTVEISGDA</sequence>
<dbReference type="RefSeq" id="WP_005123408.1">
    <property type="nucleotide sequence ID" value="NZ_AP028613.1"/>
</dbReference>
<feature type="region of interest" description="Disordered" evidence="1">
    <location>
        <begin position="178"/>
        <end position="198"/>
    </location>
</feature>
<dbReference type="PANTHER" id="PTHR31527:SF0">
    <property type="entry name" value="RE64534P"/>
    <property type="match status" value="1"/>
</dbReference>
<dbReference type="GO" id="GO:0016740">
    <property type="term" value="F:transferase activity"/>
    <property type="evidence" value="ECO:0007669"/>
    <property type="project" value="UniProtKB-KW"/>
</dbReference>
<proteinExistence type="predicted"/>
<keyword evidence="3" id="KW-0808">Transferase</keyword>
<gene>
    <name evidence="3" type="ORF">SAMEA2070301_00404</name>
    <name evidence="4" type="ORF">SAMEA2152244_00342</name>
</gene>
<evidence type="ECO:0000256" key="1">
    <source>
        <dbReference type="SAM" id="MobiDB-lite"/>
    </source>
</evidence>
<dbReference type="EMBL" id="FSQE01000001">
    <property type="protein sequence ID" value="SIL86232.1"/>
    <property type="molecule type" value="Genomic_DNA"/>
</dbReference>
<evidence type="ECO:0000313" key="6">
    <source>
        <dbReference type="Proteomes" id="UP000185210"/>
    </source>
</evidence>
<organism evidence="3 6">
    <name type="scientific">Mycobacteroides abscessus subsp. abscessus</name>
    <dbReference type="NCBI Taxonomy" id="1185650"/>
    <lineage>
        <taxon>Bacteria</taxon>
        <taxon>Bacillati</taxon>
        <taxon>Actinomycetota</taxon>
        <taxon>Actinomycetes</taxon>
        <taxon>Mycobacteriales</taxon>
        <taxon>Mycobacteriaceae</taxon>
        <taxon>Mycobacteroides</taxon>
        <taxon>Mycobacteroides abscessus</taxon>
    </lineage>
</organism>
<dbReference type="Proteomes" id="UP000184831">
    <property type="component" value="Unassembled WGS sequence"/>
</dbReference>
<reference evidence="5 6" key="1">
    <citation type="submission" date="2016-11" db="EMBL/GenBank/DDBJ databases">
        <authorList>
            <consortium name="Pathogen Informatics"/>
        </authorList>
    </citation>
    <scope>NUCLEOTIDE SEQUENCE [LARGE SCALE GENOMIC DNA]</scope>
    <source>
        <strain evidence="3 6">104</strain>
        <strain evidence="4 5">696</strain>
    </source>
</reference>
<dbReference type="Pfam" id="PF09347">
    <property type="entry name" value="DUF1989"/>
    <property type="match status" value="1"/>
</dbReference>
<evidence type="ECO:0000313" key="5">
    <source>
        <dbReference type="Proteomes" id="UP000184831"/>
    </source>
</evidence>
<dbReference type="Proteomes" id="UP000185210">
    <property type="component" value="Unassembled WGS sequence"/>
</dbReference>